<gene>
    <name evidence="2" type="ORF">OJ962_22585</name>
</gene>
<dbReference type="Proteomes" id="UP001147700">
    <property type="component" value="Unassembled WGS sequence"/>
</dbReference>
<keyword evidence="3" id="KW-1185">Reference proteome</keyword>
<comment type="caution">
    <text evidence="2">The sequence shown here is derived from an EMBL/GenBank/DDBJ whole genome shotgun (WGS) entry which is preliminary data.</text>
</comment>
<dbReference type="InterPro" id="IPR029063">
    <property type="entry name" value="SAM-dependent_MTases_sf"/>
</dbReference>
<dbReference type="Gene3D" id="3.40.50.150">
    <property type="entry name" value="Vaccinia Virus protein VP39"/>
    <property type="match status" value="1"/>
</dbReference>
<dbReference type="RefSeq" id="WP_202955105.1">
    <property type="nucleotide sequence ID" value="NZ_JAPCID010000037.1"/>
</dbReference>
<sequence>MSIHARTFHRLAVARRDTETIAELVAATGLSRRTVQEALREPAQDPPPDKRRPLSAEHVAEWQARLPAPDRDLDHVGATADTAVRRAEFLHDTYWLDGAHLICVGDRDLTSLAVATVSPGVKVTVVDIDERVLAVIRRVARDEGLNVQTAFADLRLGPPASLREAGDLAFTDPPYTPEGIQLFAARALQMLRPDDDARVLLAYGYGEAQAALGYGVQEAIHELRLLIEALYPQFNRYVGAEAIGSASSLYVTRPTRRTWAAADKKGRASARIYSGGKASLESAAPELPDLGGARRERLEVDVSAHPALAVRVLLAAPARTVVLRGATDLPDLSALYTREGDTFTLVEGTLLRAIADRSRSKLANAWREAIIARTPMTKNEARALVAEHASVADVLERRLPELPRDALEDLLVALAE</sequence>
<accession>A0ABT4RP20</accession>
<reference evidence="2" key="1">
    <citation type="submission" date="2022-10" db="EMBL/GenBank/DDBJ databases">
        <title>The WGS of Solirubrobacter sp. CPCC 204708.</title>
        <authorList>
            <person name="Jiang Z."/>
        </authorList>
    </citation>
    <scope>NUCLEOTIDE SEQUENCE</scope>
    <source>
        <strain evidence="2">CPCC 204708</strain>
    </source>
</reference>
<dbReference type="InterPro" id="IPR051720">
    <property type="entry name" value="rRNA_MeTrfase/Polyamine_Synth"/>
</dbReference>
<dbReference type="Pfam" id="PF01861">
    <property type="entry name" value="BpsA_C"/>
    <property type="match status" value="1"/>
</dbReference>
<dbReference type="CDD" id="cd02440">
    <property type="entry name" value="AdoMet_MTases"/>
    <property type="match status" value="1"/>
</dbReference>
<evidence type="ECO:0000259" key="1">
    <source>
        <dbReference type="Pfam" id="PF01861"/>
    </source>
</evidence>
<dbReference type="PANTHER" id="PTHR23290:SF0">
    <property type="entry name" value="RRNA N6-ADENOSINE-METHYLTRANSFERASE METTL5"/>
    <property type="match status" value="1"/>
</dbReference>
<dbReference type="InterPro" id="IPR002723">
    <property type="entry name" value="BpsA_C"/>
</dbReference>
<evidence type="ECO:0000313" key="2">
    <source>
        <dbReference type="EMBL" id="MDA0140304.1"/>
    </source>
</evidence>
<dbReference type="SUPFAM" id="SSF53335">
    <property type="entry name" value="S-adenosyl-L-methionine-dependent methyltransferases"/>
    <property type="match status" value="1"/>
</dbReference>
<proteinExistence type="predicted"/>
<feature type="domain" description="N(4)-bis(aminopropyl)spermidine synthase C-terminal" evidence="1">
    <location>
        <begin position="57"/>
        <end position="244"/>
    </location>
</feature>
<evidence type="ECO:0000313" key="3">
    <source>
        <dbReference type="Proteomes" id="UP001147700"/>
    </source>
</evidence>
<dbReference type="EMBL" id="JAPCID010000037">
    <property type="protein sequence ID" value="MDA0140304.1"/>
    <property type="molecule type" value="Genomic_DNA"/>
</dbReference>
<organism evidence="2 3">
    <name type="scientific">Solirubrobacter deserti</name>
    <dbReference type="NCBI Taxonomy" id="2282478"/>
    <lineage>
        <taxon>Bacteria</taxon>
        <taxon>Bacillati</taxon>
        <taxon>Actinomycetota</taxon>
        <taxon>Thermoleophilia</taxon>
        <taxon>Solirubrobacterales</taxon>
        <taxon>Solirubrobacteraceae</taxon>
        <taxon>Solirubrobacter</taxon>
    </lineage>
</organism>
<name>A0ABT4RP20_9ACTN</name>
<protein>
    <submittedName>
        <fullName evidence="2">Bis-aminopropyl spermidine synthase family protein</fullName>
    </submittedName>
</protein>
<dbReference type="PANTHER" id="PTHR23290">
    <property type="entry name" value="RRNA N6-ADENOSINE-METHYLTRANSFERASE METTL5"/>
    <property type="match status" value="1"/>
</dbReference>